<keyword evidence="3" id="KW-0548">Nucleotidyltransferase</keyword>
<keyword evidence="2" id="KW-0808">Transferase</keyword>
<dbReference type="EMBL" id="AWWV01013153">
    <property type="protein sequence ID" value="OMO62746.1"/>
    <property type="molecule type" value="Genomic_DNA"/>
</dbReference>
<dbReference type="InterPro" id="IPR050951">
    <property type="entry name" value="Retrovirus_Pol_polyprotein"/>
</dbReference>
<keyword evidence="7 10" id="KW-0695">RNA-directed DNA polymerase</keyword>
<dbReference type="InterPro" id="IPR041373">
    <property type="entry name" value="RT_RNaseH"/>
</dbReference>
<evidence type="ECO:0000256" key="1">
    <source>
        <dbReference type="ARBA" id="ARBA00012493"/>
    </source>
</evidence>
<keyword evidence="5" id="KW-0255">Endonuclease</keyword>
<dbReference type="Gene3D" id="3.30.70.270">
    <property type="match status" value="1"/>
</dbReference>
<dbReference type="GO" id="GO:0015074">
    <property type="term" value="P:DNA integration"/>
    <property type="evidence" value="ECO:0007669"/>
    <property type="project" value="InterPro"/>
</dbReference>
<dbReference type="CDD" id="cd09274">
    <property type="entry name" value="RNase_HI_RT_Ty3"/>
    <property type="match status" value="1"/>
</dbReference>
<dbReference type="Gramene" id="OMO62746">
    <property type="protein sequence ID" value="OMO62746"/>
    <property type="gene ID" value="CCACVL1_22658"/>
</dbReference>
<dbReference type="Proteomes" id="UP000188268">
    <property type="component" value="Unassembled WGS sequence"/>
</dbReference>
<dbReference type="OMA" id="HRMCIDY"/>
<feature type="compositionally biased region" description="Polar residues" evidence="8">
    <location>
        <begin position="320"/>
        <end position="339"/>
    </location>
</feature>
<dbReference type="PANTHER" id="PTHR37984:SF5">
    <property type="entry name" value="PROTEIN NYNRIN-LIKE"/>
    <property type="match status" value="1"/>
</dbReference>
<dbReference type="Gene3D" id="3.10.20.370">
    <property type="match status" value="1"/>
</dbReference>
<feature type="compositionally biased region" description="Low complexity" evidence="8">
    <location>
        <begin position="342"/>
        <end position="358"/>
    </location>
</feature>
<dbReference type="InterPro" id="IPR012337">
    <property type="entry name" value="RNaseH-like_sf"/>
</dbReference>
<dbReference type="Gene3D" id="1.10.340.70">
    <property type="match status" value="1"/>
</dbReference>
<dbReference type="SUPFAM" id="SSF53098">
    <property type="entry name" value="Ribonuclease H-like"/>
    <property type="match status" value="1"/>
</dbReference>
<dbReference type="EC" id="2.7.7.49" evidence="1"/>
<dbReference type="GO" id="GO:0004519">
    <property type="term" value="F:endonuclease activity"/>
    <property type="evidence" value="ECO:0007669"/>
    <property type="project" value="UniProtKB-KW"/>
</dbReference>
<dbReference type="Gene3D" id="3.30.420.10">
    <property type="entry name" value="Ribonuclease H-like superfamily/Ribonuclease H"/>
    <property type="match status" value="1"/>
</dbReference>
<reference evidence="10 11" key="1">
    <citation type="submission" date="2013-09" db="EMBL/GenBank/DDBJ databases">
        <title>Corchorus capsularis genome sequencing.</title>
        <authorList>
            <person name="Alam M."/>
            <person name="Haque M.S."/>
            <person name="Islam M.S."/>
            <person name="Emdad E.M."/>
            <person name="Islam M.M."/>
            <person name="Ahmed B."/>
            <person name="Halim A."/>
            <person name="Hossen Q.M.M."/>
            <person name="Hossain M.Z."/>
            <person name="Ahmed R."/>
            <person name="Khan M.M."/>
            <person name="Islam R."/>
            <person name="Rashid M.M."/>
            <person name="Khan S.A."/>
            <person name="Rahman M.S."/>
            <person name="Alam M."/>
        </authorList>
    </citation>
    <scope>NUCLEOTIDE SEQUENCE [LARGE SCALE GENOMIC DNA]</scope>
    <source>
        <strain evidence="11">cv. CVL-1</strain>
        <tissue evidence="10">Whole seedling</tissue>
    </source>
</reference>
<feature type="compositionally biased region" description="Low complexity" evidence="8">
    <location>
        <begin position="308"/>
        <end position="319"/>
    </location>
</feature>
<dbReference type="GO" id="GO:0003964">
    <property type="term" value="F:RNA-directed DNA polymerase activity"/>
    <property type="evidence" value="ECO:0007669"/>
    <property type="project" value="UniProtKB-KW"/>
</dbReference>
<dbReference type="Pfam" id="PF00665">
    <property type="entry name" value="rve"/>
    <property type="match status" value="1"/>
</dbReference>
<feature type="domain" description="Integrase catalytic" evidence="9">
    <location>
        <begin position="1214"/>
        <end position="1400"/>
    </location>
</feature>
<dbReference type="Gene3D" id="2.40.70.10">
    <property type="entry name" value="Acid Proteases"/>
    <property type="match status" value="1"/>
</dbReference>
<dbReference type="GO" id="GO:0016787">
    <property type="term" value="F:hydrolase activity"/>
    <property type="evidence" value="ECO:0007669"/>
    <property type="project" value="UniProtKB-KW"/>
</dbReference>
<dbReference type="Pfam" id="PF17917">
    <property type="entry name" value="RT_RNaseH"/>
    <property type="match status" value="1"/>
</dbReference>
<evidence type="ECO:0000313" key="11">
    <source>
        <dbReference type="Proteomes" id="UP000188268"/>
    </source>
</evidence>
<protein>
    <recommendedName>
        <fullName evidence="1">RNA-directed DNA polymerase</fullName>
        <ecNumber evidence="1">2.7.7.49</ecNumber>
    </recommendedName>
</protein>
<gene>
    <name evidence="10" type="ORF">CCACVL1_22658</name>
</gene>
<dbReference type="Pfam" id="PF03732">
    <property type="entry name" value="Retrotrans_gag"/>
    <property type="match status" value="1"/>
</dbReference>
<dbReference type="InterPro" id="IPR001584">
    <property type="entry name" value="Integrase_cat-core"/>
</dbReference>
<comment type="caution">
    <text evidence="10">The sequence shown here is derived from an EMBL/GenBank/DDBJ whole genome shotgun (WGS) entry which is preliminary data.</text>
</comment>
<dbReference type="InterPro" id="IPR043502">
    <property type="entry name" value="DNA/RNA_pol_sf"/>
</dbReference>
<evidence type="ECO:0000313" key="10">
    <source>
        <dbReference type="EMBL" id="OMO62746.1"/>
    </source>
</evidence>
<dbReference type="InterPro" id="IPR005162">
    <property type="entry name" value="Retrotrans_gag_dom"/>
</dbReference>
<evidence type="ECO:0000256" key="2">
    <source>
        <dbReference type="ARBA" id="ARBA00022679"/>
    </source>
</evidence>
<evidence type="ECO:0000256" key="5">
    <source>
        <dbReference type="ARBA" id="ARBA00022759"/>
    </source>
</evidence>
<dbReference type="CDD" id="cd00303">
    <property type="entry name" value="retropepsin_like"/>
    <property type="match status" value="1"/>
</dbReference>
<name>A0A1R3GXK0_COCAP</name>
<dbReference type="InterPro" id="IPR021109">
    <property type="entry name" value="Peptidase_aspartic_dom_sf"/>
</dbReference>
<dbReference type="STRING" id="210143.A0A1R3GXK0"/>
<dbReference type="GO" id="GO:0003676">
    <property type="term" value="F:nucleic acid binding"/>
    <property type="evidence" value="ECO:0007669"/>
    <property type="project" value="InterPro"/>
</dbReference>
<dbReference type="InterPro" id="IPR043128">
    <property type="entry name" value="Rev_trsase/Diguanyl_cyclase"/>
</dbReference>
<feature type="region of interest" description="Disordered" evidence="8">
    <location>
        <begin position="306"/>
        <end position="366"/>
    </location>
</feature>
<dbReference type="FunFam" id="3.10.20.370:FF:000001">
    <property type="entry name" value="Retrovirus-related Pol polyprotein from transposon 17.6-like protein"/>
    <property type="match status" value="1"/>
</dbReference>
<dbReference type="InterPro" id="IPR036397">
    <property type="entry name" value="RNaseH_sf"/>
</dbReference>
<dbReference type="SUPFAM" id="SSF56672">
    <property type="entry name" value="DNA/RNA polymerases"/>
    <property type="match status" value="1"/>
</dbReference>
<keyword evidence="6" id="KW-0378">Hydrolase</keyword>
<proteinExistence type="predicted"/>
<accession>A0A1R3GXK0</accession>
<evidence type="ECO:0000256" key="6">
    <source>
        <dbReference type="ARBA" id="ARBA00022801"/>
    </source>
</evidence>
<dbReference type="PROSITE" id="PS50994">
    <property type="entry name" value="INTEGRASE"/>
    <property type="match status" value="1"/>
</dbReference>
<evidence type="ECO:0000256" key="3">
    <source>
        <dbReference type="ARBA" id="ARBA00022695"/>
    </source>
</evidence>
<dbReference type="InterPro" id="IPR000477">
    <property type="entry name" value="RT_dom"/>
</dbReference>
<dbReference type="Gene3D" id="3.10.10.10">
    <property type="entry name" value="HIV Type 1 Reverse Transcriptase, subunit A, domain 1"/>
    <property type="match status" value="1"/>
</dbReference>
<keyword evidence="4" id="KW-0540">Nuclease</keyword>
<dbReference type="CDD" id="cd01647">
    <property type="entry name" value="RT_LTR"/>
    <property type="match status" value="1"/>
</dbReference>
<organism evidence="10 11">
    <name type="scientific">Corchorus capsularis</name>
    <name type="common">Jute</name>
    <dbReference type="NCBI Taxonomy" id="210143"/>
    <lineage>
        <taxon>Eukaryota</taxon>
        <taxon>Viridiplantae</taxon>
        <taxon>Streptophyta</taxon>
        <taxon>Embryophyta</taxon>
        <taxon>Tracheophyta</taxon>
        <taxon>Spermatophyta</taxon>
        <taxon>Magnoliopsida</taxon>
        <taxon>eudicotyledons</taxon>
        <taxon>Gunneridae</taxon>
        <taxon>Pentapetalae</taxon>
        <taxon>rosids</taxon>
        <taxon>malvids</taxon>
        <taxon>Malvales</taxon>
        <taxon>Malvaceae</taxon>
        <taxon>Grewioideae</taxon>
        <taxon>Apeibeae</taxon>
        <taxon>Corchorus</taxon>
    </lineage>
</organism>
<dbReference type="OrthoDB" id="10055717at2759"/>
<evidence type="ECO:0000256" key="7">
    <source>
        <dbReference type="ARBA" id="ARBA00022918"/>
    </source>
</evidence>
<evidence type="ECO:0000256" key="8">
    <source>
        <dbReference type="SAM" id="MobiDB-lite"/>
    </source>
</evidence>
<evidence type="ECO:0000256" key="4">
    <source>
        <dbReference type="ARBA" id="ARBA00022722"/>
    </source>
</evidence>
<evidence type="ECO:0000259" key="9">
    <source>
        <dbReference type="PROSITE" id="PS50994"/>
    </source>
</evidence>
<dbReference type="PANTHER" id="PTHR37984">
    <property type="entry name" value="PROTEIN CBG26694"/>
    <property type="match status" value="1"/>
</dbReference>
<sequence>MTRTTTDSQALIPYSPEIEKLCKFNRKQAKLEKQKQKEVMGDQEVDPKPVGDYAIPSITNARTSIARPTIWAQNFEMKPGLITMVQQNPFDGRPTEDPFLHITNFQEICDTVKIHNVTDEAIRLRLFPFSLRDKAKAWLNSFPPCHFKTWNELTTAFLTKYFPLERTNKLRTDITSFRQRDNETLHDAWERFKDLQRKCPHHGVPDGGAILRKPIAEALELMETVASNNEESYGERDGSKRGLHSVDSVTMLNVKLDFIVTMLNKANINAISNPSNPSMSCEWCAEYHDSSECPQLEQAQYVANTGRQQNNPYPNTYNQGVRNHPNSSWGGQGASSSRPVGQPGYQQPKQQFQQTLQPQAPPPQASAFENRLDKIEELVMQMTKSNQTAIQNLEVQVAITLRSGKLVETDATKEKTVKSTPKETELVDADADEIVSSKEKLEEYSTVPLTEECSAILQRKLPPKLKDPGSFIIPCYFGELSVVKCLADLGASINLMPLSLYKKLGLEGLKPTTIALQLADRSVRYPVDIVEDLLVKVGKLIFPVDILVMEMEYDADVPVILGRPFMATAHALIDVAAGKLTLSIGEDKEESSIFKAMKSLPFEDSCFRLDVLDESVNENMVKMISDDSLLPCLTLSLGEEEVVGNFQDYVARLEGIGSFNKCLAIEEFRQRKPKLLPSFQAPPKLELEQLPSHLRYVFLGESNTYLVIISSSLSSVQEEKIVRVLRKHKMAIAWTIADIKGISPSVCMHKILMEENNKPSVEHQRRLNPNMKDVVRDEVLKLLDAGIIYAISDSPWVSPVQVVPKKGGITVEHNEKNDLIPARKQTGWRVCIDYRKLNAATRKDDFPLPFIDQMLERLAGHAYYYFLDGYSGYNQIYIAPEDQEKTTFTCPYGTFAYKRMPFGLCNAPATFQRCMMSLFSDMVEKIIEVFMDDFSVFGPSFDECLSNLEHVLKRCEETNLVLNWEKCHFMVQEGIVLGYKVEKGTYLSDPIMVAPDWSLPFEVMCDASDYAVGAVLGQKQDKRLHVIYYASKVLDNAQINYATTEKELLAVVYAFEKFRSYLVGSRVVVYTDHSALKYLLIKKDTKPRLIRWIPLLQEFDLEIRDKKGSENLVADHLSRLEQEDKVDDVPINDSFPDENLMAVKDANVPWFADFVNFLVSDEVPLGLNHHQKKKFFSEVKHYIWDDPLLFHRCADGVIRRCVPKEEMVSILTHCHSLPCGGHHGASKTAAKGLDFMGPFTLSGKNRYILVAVDYVSKWVEVVALPDNLGSSVVKFVQKNIFSRFGVPRAIISDNGTHFQNDQFRTLMRKYGCTFKSGTTYHPQTSGQVEVSNCEIKAILEKTTPLGMSPYRLVYGKSCHLPVEIEHKAYWAVKAINYDLKSAGEKRLLQLNELEEIRRDSYVNARIYKERTKAWHDKNILRREFKVGQKVILFNSRFKLFPGKLKSRWSGPFVVTKVHPYGAIEIEGDEKRPLVVNGQRLKHYFEGEFVRYVHKITFSE</sequence>
<keyword evidence="11" id="KW-1185">Reference proteome</keyword>
<dbReference type="Pfam" id="PF00078">
    <property type="entry name" value="RVT_1"/>
    <property type="match status" value="1"/>
</dbReference>